<dbReference type="InterPro" id="IPR036188">
    <property type="entry name" value="FAD/NAD-bd_sf"/>
</dbReference>
<keyword evidence="2" id="KW-0274">FAD</keyword>
<dbReference type="PANTHER" id="PTHR23023">
    <property type="entry name" value="DIMETHYLANILINE MONOOXYGENASE"/>
    <property type="match status" value="1"/>
</dbReference>
<dbReference type="EMBL" id="PVWQ01000014">
    <property type="protein sequence ID" value="RDW64528.1"/>
    <property type="molecule type" value="Genomic_DNA"/>
</dbReference>
<dbReference type="Pfam" id="PF13738">
    <property type="entry name" value="Pyr_redox_3"/>
    <property type="match status" value="1"/>
</dbReference>
<dbReference type="AlphaFoldDB" id="A0A3D8QS78"/>
<dbReference type="SUPFAM" id="SSF51905">
    <property type="entry name" value="FAD/NAD(P)-binding domain"/>
    <property type="match status" value="3"/>
</dbReference>
<sequence length="620" mass="69555">MAQDQDPVDLLVVGAGLHGLTMAKTYLQVHPSAKLVIVDEASSLGGTWARERLYPGLKTNNVFGSYELSDYPMVPERYGVEGKGTGHIPGEVVHAYLCDVAGHFRLTERVRLGTRVVDAMIEKEVWEVKTESRSAGSQRVEKIYAKKLVIATGLTSTPYIPHIPGSRAFGGLILHSKQLREQAQALAQCKRVVVVGGNKSAWDVCYTAAKAGAQVDMVIRPSGGGPSYLWPRQFSLGPFKISLAKLSLIRLFTLFDPAPAPYPLTPSPSRPSWVKRFLHRARLGQWITHLFWSYLDYIIRKMNGYNSHPDLKKLEPWTTPFWMGNSLSIHNYETSWFDLVRAGRIRVHIAELEELSEGRVHLGNGDVLGADALVLCTGWRCDIPVQLQADAGEQPELEEDDSVLTKEALETIHEDVPYLRTLPRRTPNAPTYHEHSVSREKENESAFPLLCRDILPVQRQFIERRNLAFIGMSVSIHAVLVAQAQALWITALFSDRIAHLHLPLDHDNDIKKSNLDTDMYTAVRSMAIRDRVYGEVRRPRETGGLGGQHQDLVFDSLPYVDGLLGDLGVETRRNGSGLRGWWREWTEAYRPADYEGVVGEWMALQGIGEDEEEQDGLEEL</sequence>
<dbReference type="RefSeq" id="XP_026599687.1">
    <property type="nucleotide sequence ID" value="XM_026751955.1"/>
</dbReference>
<evidence type="ECO:0000256" key="3">
    <source>
        <dbReference type="ARBA" id="ARBA00023002"/>
    </source>
</evidence>
<evidence type="ECO:0008006" key="6">
    <source>
        <dbReference type="Google" id="ProtNLM"/>
    </source>
</evidence>
<proteinExistence type="predicted"/>
<keyword evidence="3" id="KW-0560">Oxidoreductase</keyword>
<evidence type="ECO:0000256" key="1">
    <source>
        <dbReference type="ARBA" id="ARBA00022630"/>
    </source>
</evidence>
<evidence type="ECO:0000256" key="2">
    <source>
        <dbReference type="ARBA" id="ARBA00022827"/>
    </source>
</evidence>
<dbReference type="Proteomes" id="UP000256690">
    <property type="component" value="Unassembled WGS sequence"/>
</dbReference>
<dbReference type="Gene3D" id="3.50.50.60">
    <property type="entry name" value="FAD/NAD(P)-binding domain"/>
    <property type="match status" value="1"/>
</dbReference>
<dbReference type="OrthoDB" id="2915840at2759"/>
<name>A0A3D8QS78_9EURO</name>
<gene>
    <name evidence="4" type="ORF">DSM5745_09939</name>
</gene>
<keyword evidence="5" id="KW-1185">Reference proteome</keyword>
<accession>A0A3D8QS78</accession>
<organism evidence="4 5">
    <name type="scientific">Aspergillus mulundensis</name>
    <dbReference type="NCBI Taxonomy" id="1810919"/>
    <lineage>
        <taxon>Eukaryota</taxon>
        <taxon>Fungi</taxon>
        <taxon>Dikarya</taxon>
        <taxon>Ascomycota</taxon>
        <taxon>Pezizomycotina</taxon>
        <taxon>Eurotiomycetes</taxon>
        <taxon>Eurotiomycetidae</taxon>
        <taxon>Eurotiales</taxon>
        <taxon>Aspergillaceae</taxon>
        <taxon>Aspergillus</taxon>
        <taxon>Aspergillus subgen. Nidulantes</taxon>
    </lineage>
</organism>
<dbReference type="GO" id="GO:0016491">
    <property type="term" value="F:oxidoreductase activity"/>
    <property type="evidence" value="ECO:0007669"/>
    <property type="project" value="UniProtKB-KW"/>
</dbReference>
<reference evidence="4 5" key="1">
    <citation type="journal article" date="2018" name="IMA Fungus">
        <title>IMA Genome-F 9: Draft genome sequence of Annulohypoxylon stygium, Aspergillus mulundensis, Berkeleyomyces basicola (syn. Thielaviopsis basicola), Ceratocystis smalleyi, two Cercospora beticola strains, Coleophoma cylindrospora, Fusarium fracticaudum, Phialophora cf. hyalina, and Morchella septimelata.</title>
        <authorList>
            <person name="Wingfield B.D."/>
            <person name="Bills G.F."/>
            <person name="Dong Y."/>
            <person name="Huang W."/>
            <person name="Nel W.J."/>
            <person name="Swalarsk-Parry B.S."/>
            <person name="Vaghefi N."/>
            <person name="Wilken P.M."/>
            <person name="An Z."/>
            <person name="de Beer Z.W."/>
            <person name="De Vos L."/>
            <person name="Chen L."/>
            <person name="Duong T.A."/>
            <person name="Gao Y."/>
            <person name="Hammerbacher A."/>
            <person name="Kikkert J.R."/>
            <person name="Li Y."/>
            <person name="Li H."/>
            <person name="Li K."/>
            <person name="Li Q."/>
            <person name="Liu X."/>
            <person name="Ma X."/>
            <person name="Naidoo K."/>
            <person name="Pethybridge S.J."/>
            <person name="Sun J."/>
            <person name="Steenkamp E.T."/>
            <person name="van der Nest M.A."/>
            <person name="van Wyk S."/>
            <person name="Wingfield M.J."/>
            <person name="Xiong C."/>
            <person name="Yue Q."/>
            <person name="Zhang X."/>
        </authorList>
    </citation>
    <scope>NUCLEOTIDE SEQUENCE [LARGE SCALE GENOMIC DNA]</scope>
    <source>
        <strain evidence="4 5">DSM 5745</strain>
    </source>
</reference>
<dbReference type="InterPro" id="IPR050346">
    <property type="entry name" value="FMO-like"/>
</dbReference>
<evidence type="ECO:0000313" key="5">
    <source>
        <dbReference type="Proteomes" id="UP000256690"/>
    </source>
</evidence>
<protein>
    <recommendedName>
        <fullName evidence="6">FAD/NAD(P)-binding domain-containing protein</fullName>
    </recommendedName>
</protein>
<comment type="caution">
    <text evidence="4">The sequence shown here is derived from an EMBL/GenBank/DDBJ whole genome shotgun (WGS) entry which is preliminary data.</text>
</comment>
<keyword evidence="1" id="KW-0285">Flavoprotein</keyword>
<dbReference type="GeneID" id="38120309"/>
<dbReference type="STRING" id="1810919.A0A3D8QS78"/>
<evidence type="ECO:0000313" key="4">
    <source>
        <dbReference type="EMBL" id="RDW64528.1"/>
    </source>
</evidence>